<dbReference type="Proteomes" id="UP000297703">
    <property type="component" value="Unassembled WGS sequence"/>
</dbReference>
<dbReference type="AlphaFoldDB" id="A0A4D9EA79"/>
<keyword evidence="2" id="KW-1185">Reference proteome</keyword>
<reference evidence="1 2" key="1">
    <citation type="submission" date="2019-04" db="EMBL/GenBank/DDBJ databases">
        <title>Draft genome of the big-headed turtle Platysternon megacephalum.</title>
        <authorList>
            <person name="Gong S."/>
        </authorList>
    </citation>
    <scope>NUCLEOTIDE SEQUENCE [LARGE SCALE GENOMIC DNA]</scope>
    <source>
        <strain evidence="1">DO16091913</strain>
        <tissue evidence="1">Muscle</tissue>
    </source>
</reference>
<protein>
    <submittedName>
        <fullName evidence="1">Hematopoietically-expressed homeobox protein HHEX</fullName>
    </submittedName>
</protein>
<reference evidence="1 2" key="2">
    <citation type="submission" date="2019-04" db="EMBL/GenBank/DDBJ databases">
        <title>The genome sequence of big-headed turtle.</title>
        <authorList>
            <person name="Gong S."/>
        </authorList>
    </citation>
    <scope>NUCLEOTIDE SEQUENCE [LARGE SCALE GENOMIC DNA]</scope>
    <source>
        <strain evidence="1">DO16091913</strain>
        <tissue evidence="1">Muscle</tissue>
    </source>
</reference>
<name>A0A4D9EA79_9SAUR</name>
<dbReference type="GO" id="GO:0003677">
    <property type="term" value="F:DNA binding"/>
    <property type="evidence" value="ECO:0007669"/>
    <property type="project" value="UniProtKB-KW"/>
</dbReference>
<comment type="caution">
    <text evidence="1">The sequence shown here is derived from an EMBL/GenBank/DDBJ whole genome shotgun (WGS) entry which is preliminary data.</text>
</comment>
<gene>
    <name evidence="1" type="ORF">DR999_PMT10205</name>
</gene>
<sequence length="149" mass="15805">MLLRLNCIYCINNAAWAPPRGPELPAEKALMLLYVAHATKLCLGENPPADACRCAGGSDVSTGSQLYVSFHFAGSGCGGDNQTTAWLGGQLAIAAQGLQPKPDQQKAFPSPEGRNYSCLECKGARKQRSGTVAPSSVLSPRVLMNVWLQ</sequence>
<evidence type="ECO:0000313" key="1">
    <source>
        <dbReference type="EMBL" id="TFK07036.1"/>
    </source>
</evidence>
<keyword evidence="1" id="KW-0238">DNA-binding</keyword>
<keyword evidence="1" id="KW-0371">Homeobox</keyword>
<organism evidence="1 2">
    <name type="scientific">Platysternon megacephalum</name>
    <name type="common">big-headed turtle</name>
    <dbReference type="NCBI Taxonomy" id="55544"/>
    <lineage>
        <taxon>Eukaryota</taxon>
        <taxon>Metazoa</taxon>
        <taxon>Chordata</taxon>
        <taxon>Craniata</taxon>
        <taxon>Vertebrata</taxon>
        <taxon>Euteleostomi</taxon>
        <taxon>Archelosauria</taxon>
        <taxon>Testudinata</taxon>
        <taxon>Testudines</taxon>
        <taxon>Cryptodira</taxon>
        <taxon>Durocryptodira</taxon>
        <taxon>Testudinoidea</taxon>
        <taxon>Platysternidae</taxon>
        <taxon>Platysternon</taxon>
    </lineage>
</organism>
<evidence type="ECO:0000313" key="2">
    <source>
        <dbReference type="Proteomes" id="UP000297703"/>
    </source>
</evidence>
<accession>A0A4D9EA79</accession>
<proteinExistence type="predicted"/>
<dbReference type="EMBL" id="QXTE01000090">
    <property type="protein sequence ID" value="TFK07036.1"/>
    <property type="molecule type" value="Genomic_DNA"/>
</dbReference>